<comment type="caution">
    <text evidence="1">The sequence shown here is derived from an EMBL/GenBank/DDBJ whole genome shotgun (WGS) entry which is preliminary data.</text>
</comment>
<evidence type="ECO:0000313" key="2">
    <source>
        <dbReference type="Proteomes" id="UP000603434"/>
    </source>
</evidence>
<sequence length="103" mass="12384">MWNNDVMHINNSRGEPYLGTYNEIEALFNRIAGSVLDGKYGKLGFIGLVGKREIVGVIFFGHKKWELKEFARPEAPQWYKAEDWYQRDKWREELEWEELFIRE</sequence>
<proteinExistence type="predicted"/>
<evidence type="ECO:0000313" key="1">
    <source>
        <dbReference type="EMBL" id="MBC8360414.1"/>
    </source>
</evidence>
<dbReference type="Proteomes" id="UP000603434">
    <property type="component" value="Unassembled WGS sequence"/>
</dbReference>
<reference evidence="1 2" key="1">
    <citation type="submission" date="2020-08" db="EMBL/GenBank/DDBJ databases">
        <title>Bridging the membrane lipid divide: bacteria of the FCB group superphylum have the potential to synthesize archaeal ether lipids.</title>
        <authorList>
            <person name="Villanueva L."/>
            <person name="Von Meijenfeldt F.A.B."/>
            <person name="Westbye A.B."/>
            <person name="Yadav S."/>
            <person name="Hopmans E.C."/>
            <person name="Dutilh B.E."/>
            <person name="Sinninghe Damste J.S."/>
        </authorList>
    </citation>
    <scope>NUCLEOTIDE SEQUENCE [LARGE SCALE GENOMIC DNA]</scope>
    <source>
        <strain evidence="1">NIOZ-UU30</strain>
    </source>
</reference>
<name>A0A8J6TKK9_9BACT</name>
<dbReference type="AlphaFoldDB" id="A0A8J6TKK9"/>
<protein>
    <submittedName>
        <fullName evidence="1">Uncharacterized protein</fullName>
    </submittedName>
</protein>
<accession>A0A8J6TKK9</accession>
<dbReference type="EMBL" id="JACNJH010000088">
    <property type="protein sequence ID" value="MBC8360414.1"/>
    <property type="molecule type" value="Genomic_DNA"/>
</dbReference>
<organism evidence="1 2">
    <name type="scientific">Candidatus Desulfatibia profunda</name>
    <dbReference type="NCBI Taxonomy" id="2841695"/>
    <lineage>
        <taxon>Bacteria</taxon>
        <taxon>Pseudomonadati</taxon>
        <taxon>Thermodesulfobacteriota</taxon>
        <taxon>Desulfobacteria</taxon>
        <taxon>Desulfobacterales</taxon>
        <taxon>Desulfobacterales incertae sedis</taxon>
        <taxon>Candidatus Desulfatibia</taxon>
    </lineage>
</organism>
<gene>
    <name evidence="1" type="ORF">H8E23_03305</name>
</gene>